<dbReference type="SUPFAM" id="SSF48013">
    <property type="entry name" value="NusB-like"/>
    <property type="match status" value="1"/>
</dbReference>
<dbReference type="Proteomes" id="UP000482209">
    <property type="component" value="Unassembled WGS sequence"/>
</dbReference>
<evidence type="ECO:0000256" key="3">
    <source>
        <dbReference type="ARBA" id="ARBA00012140"/>
    </source>
</evidence>
<evidence type="ECO:0000256" key="1">
    <source>
        <dbReference type="ARBA" id="ARBA00002724"/>
    </source>
</evidence>
<evidence type="ECO:0000256" key="5">
    <source>
        <dbReference type="ARBA" id="ARBA00022552"/>
    </source>
</evidence>
<reference evidence="15 16" key="1">
    <citation type="submission" date="2019-08" db="EMBL/GenBank/DDBJ databases">
        <title>In-depth cultivation of the pig gut microbiome towards novel bacterial diversity and tailored functional studies.</title>
        <authorList>
            <person name="Wylensek D."/>
            <person name="Hitch T.C.A."/>
            <person name="Clavel T."/>
        </authorList>
    </citation>
    <scope>NUCLEOTIDE SEQUENCE [LARGE SCALE GENOMIC DNA]</scope>
    <source>
        <strain evidence="15 16">WCA-693-APC-MOT-I</strain>
    </source>
</reference>
<dbReference type="Gene3D" id="3.40.50.150">
    <property type="entry name" value="Vaccinia Virus protein VP39"/>
    <property type="match status" value="1"/>
</dbReference>
<evidence type="ECO:0000313" key="15">
    <source>
        <dbReference type="EMBL" id="MSS63050.1"/>
    </source>
</evidence>
<evidence type="ECO:0000256" key="12">
    <source>
        <dbReference type="ARBA" id="ARBA00047283"/>
    </source>
</evidence>
<dbReference type="GO" id="GO:0003723">
    <property type="term" value="F:RNA binding"/>
    <property type="evidence" value="ECO:0007669"/>
    <property type="project" value="UniProtKB-UniRule"/>
</dbReference>
<keyword evidence="4" id="KW-0963">Cytoplasm</keyword>
<dbReference type="Pfam" id="PF01029">
    <property type="entry name" value="NusB"/>
    <property type="match status" value="1"/>
</dbReference>
<dbReference type="Pfam" id="PF01189">
    <property type="entry name" value="Methyltr_RsmB-F"/>
    <property type="match status" value="1"/>
</dbReference>
<feature type="binding site" evidence="13">
    <location>
        <position position="292"/>
    </location>
    <ligand>
        <name>S-adenosyl-L-methionine</name>
        <dbReference type="ChEBI" id="CHEBI:59789"/>
    </ligand>
</feature>
<evidence type="ECO:0000256" key="13">
    <source>
        <dbReference type="PROSITE-ProRule" id="PRU01023"/>
    </source>
</evidence>
<evidence type="ECO:0000256" key="8">
    <source>
        <dbReference type="ARBA" id="ARBA00022691"/>
    </source>
</evidence>
<feature type="binding site" evidence="13">
    <location>
        <position position="319"/>
    </location>
    <ligand>
        <name>S-adenosyl-L-methionine</name>
        <dbReference type="ChEBI" id="CHEBI:59789"/>
    </ligand>
</feature>
<evidence type="ECO:0000256" key="11">
    <source>
        <dbReference type="ARBA" id="ARBA00031088"/>
    </source>
</evidence>
<comment type="function">
    <text evidence="1">Specifically methylates the cytosine at position 967 (m5C967) of 16S rRNA.</text>
</comment>
<dbReference type="GO" id="GO:0005737">
    <property type="term" value="C:cytoplasm"/>
    <property type="evidence" value="ECO:0007669"/>
    <property type="project" value="UniProtKB-SubCell"/>
</dbReference>
<proteinExistence type="inferred from homology"/>
<dbReference type="FunFam" id="3.40.50.150:FF:000022">
    <property type="entry name" value="Ribosomal RNA small subunit methyltransferase B"/>
    <property type="match status" value="1"/>
</dbReference>
<sequence>MTKEEKKVNLRELSLLILIEVLEQDSYSNVAIHNTLLKYQYLEKQDRAFLSRLTEGVIERVIEIDYIINQFSKVKTTKMKAPIRNILRMGVYQIMYMDQVPDRAACNEAVKLAQRKGFYNLKGFVNGVLRNISRKKDEILWPDKEKQPKEYLMVTYSFPEWILNLWLTEYSYEQIEEMLKAFLEQKQTTIRCNQTKVTVEELRQQLLEEKITVKEGDYLPFALKISDYNYLKKIKAFRQGLFQVQDESSMLVAYTSGVKNGDYVIDLCAAPGGKSTHIAELLNKTGIVSARDVSEDKVAFINENVARLELSNLKAEVYDATELRKEDIGKADIVLADLPCSGLGVIGKKTDIKYKTKKEDIEALAELQRRILSQAVQYVKPGGILMYSTCTINHIENIDNVNWLLEQYKEFELETLDSNMPDNLKSSTTKRGYLQLLPGKHKTDGFFFAKFRRK</sequence>
<protein>
    <recommendedName>
        <fullName evidence="3">16S rRNA (cytosine(967)-C(5))-methyltransferase</fullName>
        <ecNumber evidence="3">2.1.1.176</ecNumber>
    </recommendedName>
    <alternativeName>
        <fullName evidence="10">16S rRNA m5C967 methyltransferase</fullName>
    </alternativeName>
    <alternativeName>
        <fullName evidence="11">rRNA (cytosine-C(5)-)-methyltransferase RsmB</fullName>
    </alternativeName>
</protein>
<dbReference type="NCBIfam" id="TIGR00563">
    <property type="entry name" value="rsmB"/>
    <property type="match status" value="1"/>
</dbReference>
<dbReference type="Gene3D" id="1.10.940.10">
    <property type="entry name" value="NusB-like"/>
    <property type="match status" value="1"/>
</dbReference>
<evidence type="ECO:0000256" key="4">
    <source>
        <dbReference type="ARBA" id="ARBA00022490"/>
    </source>
</evidence>
<dbReference type="InterPro" id="IPR054728">
    <property type="entry name" value="RsmB-like_ferredoxin"/>
</dbReference>
<dbReference type="GO" id="GO:0006355">
    <property type="term" value="P:regulation of DNA-templated transcription"/>
    <property type="evidence" value="ECO:0007669"/>
    <property type="project" value="InterPro"/>
</dbReference>
<keyword evidence="8 13" id="KW-0949">S-adenosyl-L-methionine</keyword>
<comment type="catalytic activity">
    <reaction evidence="12">
        <text>cytidine(967) in 16S rRNA + S-adenosyl-L-methionine = 5-methylcytidine(967) in 16S rRNA + S-adenosyl-L-homocysteine + H(+)</text>
        <dbReference type="Rhea" id="RHEA:42748"/>
        <dbReference type="Rhea" id="RHEA-COMP:10219"/>
        <dbReference type="Rhea" id="RHEA-COMP:10220"/>
        <dbReference type="ChEBI" id="CHEBI:15378"/>
        <dbReference type="ChEBI" id="CHEBI:57856"/>
        <dbReference type="ChEBI" id="CHEBI:59789"/>
        <dbReference type="ChEBI" id="CHEBI:74483"/>
        <dbReference type="ChEBI" id="CHEBI:82748"/>
        <dbReference type="EC" id="2.1.1.176"/>
    </reaction>
</comment>
<dbReference type="PANTHER" id="PTHR22807">
    <property type="entry name" value="NOP2 YEAST -RELATED NOL1/NOP2/FMU SUN DOMAIN-CONTAINING"/>
    <property type="match status" value="1"/>
</dbReference>
<evidence type="ECO:0000256" key="10">
    <source>
        <dbReference type="ARBA" id="ARBA00030399"/>
    </source>
</evidence>
<evidence type="ECO:0000256" key="9">
    <source>
        <dbReference type="ARBA" id="ARBA00022884"/>
    </source>
</evidence>
<dbReference type="AlphaFoldDB" id="A0A6L5XW39"/>
<comment type="subcellular location">
    <subcellularLocation>
        <location evidence="2">Cytoplasm</location>
    </subcellularLocation>
</comment>
<dbReference type="PANTHER" id="PTHR22807:SF53">
    <property type="entry name" value="RIBOSOMAL RNA SMALL SUBUNIT METHYLTRANSFERASE B-RELATED"/>
    <property type="match status" value="1"/>
</dbReference>
<keyword evidence="5" id="KW-0698">rRNA processing</keyword>
<dbReference type="NCBIfam" id="NF011494">
    <property type="entry name" value="PRK14902.1"/>
    <property type="match status" value="1"/>
</dbReference>
<feature type="domain" description="SAM-dependent MTase RsmB/NOP-type" evidence="14">
    <location>
        <begin position="178"/>
        <end position="454"/>
    </location>
</feature>
<dbReference type="InterPro" id="IPR029063">
    <property type="entry name" value="SAM-dependent_MTases_sf"/>
</dbReference>
<accession>A0A6L5XW39</accession>
<keyword evidence="7 13" id="KW-0808">Transferase</keyword>
<feature type="binding site" evidence="13">
    <location>
        <position position="337"/>
    </location>
    <ligand>
        <name>S-adenosyl-L-methionine</name>
        <dbReference type="ChEBI" id="CHEBI:59789"/>
    </ligand>
</feature>
<feature type="binding site" evidence="13">
    <location>
        <begin position="268"/>
        <end position="274"/>
    </location>
    <ligand>
        <name>S-adenosyl-L-methionine</name>
        <dbReference type="ChEBI" id="CHEBI:59789"/>
    </ligand>
</feature>
<evidence type="ECO:0000256" key="6">
    <source>
        <dbReference type="ARBA" id="ARBA00022603"/>
    </source>
</evidence>
<keyword evidence="9 13" id="KW-0694">RNA-binding</keyword>
<gene>
    <name evidence="15" type="primary">rsmB</name>
    <name evidence="15" type="ORF">FYJ58_04050</name>
</gene>
<name>A0A6L5XW39_9FIRM</name>
<dbReference type="InterPro" id="IPR001678">
    <property type="entry name" value="MeTrfase_RsmB-F_NOP2_dom"/>
</dbReference>
<comment type="similarity">
    <text evidence="13">Belongs to the class I-like SAM-binding methyltransferase superfamily. RsmB/NOP family.</text>
</comment>
<comment type="caution">
    <text evidence="15">The sequence shown here is derived from an EMBL/GenBank/DDBJ whole genome shotgun (WGS) entry which is preliminary data.</text>
</comment>
<dbReference type="Gene3D" id="3.30.70.1170">
    <property type="entry name" value="Sun protein, domain 3"/>
    <property type="match status" value="1"/>
</dbReference>
<dbReference type="PROSITE" id="PS51686">
    <property type="entry name" value="SAM_MT_RSMB_NOP"/>
    <property type="match status" value="1"/>
</dbReference>
<dbReference type="InterPro" id="IPR035926">
    <property type="entry name" value="NusB-like_sf"/>
</dbReference>
<evidence type="ECO:0000256" key="7">
    <source>
        <dbReference type="ARBA" id="ARBA00022679"/>
    </source>
</evidence>
<dbReference type="InterPro" id="IPR004573">
    <property type="entry name" value="rRNA_ssu_MeTfrase_B"/>
</dbReference>
<evidence type="ECO:0000313" key="16">
    <source>
        <dbReference type="Proteomes" id="UP000482209"/>
    </source>
</evidence>
<dbReference type="EMBL" id="VUMT01000004">
    <property type="protein sequence ID" value="MSS63050.1"/>
    <property type="molecule type" value="Genomic_DNA"/>
</dbReference>
<organism evidence="15 16">
    <name type="scientific">Velocimicrobium porci</name>
    <dbReference type="NCBI Taxonomy" id="2606634"/>
    <lineage>
        <taxon>Bacteria</taxon>
        <taxon>Bacillati</taxon>
        <taxon>Bacillota</taxon>
        <taxon>Clostridia</taxon>
        <taxon>Lachnospirales</taxon>
        <taxon>Lachnospiraceae</taxon>
        <taxon>Velocimicrobium</taxon>
    </lineage>
</organism>
<dbReference type="PRINTS" id="PR02008">
    <property type="entry name" value="RCMTFAMILY"/>
</dbReference>
<dbReference type="SUPFAM" id="SSF53335">
    <property type="entry name" value="S-adenosyl-L-methionine-dependent methyltransferases"/>
    <property type="match status" value="1"/>
</dbReference>
<dbReference type="Pfam" id="PF22458">
    <property type="entry name" value="RsmF-B_ferredox"/>
    <property type="match status" value="1"/>
</dbReference>
<dbReference type="GO" id="GO:0008649">
    <property type="term" value="F:rRNA methyltransferase activity"/>
    <property type="evidence" value="ECO:0007669"/>
    <property type="project" value="InterPro"/>
</dbReference>
<dbReference type="RefSeq" id="WP_328597796.1">
    <property type="nucleotide sequence ID" value="NZ_VUMT01000004.1"/>
</dbReference>
<dbReference type="InterPro" id="IPR049560">
    <property type="entry name" value="MeTrfase_RsmB-F_NOP2_cat"/>
</dbReference>
<dbReference type="EC" id="2.1.1.176" evidence="3"/>
<keyword evidence="16" id="KW-1185">Reference proteome</keyword>
<evidence type="ECO:0000259" key="14">
    <source>
        <dbReference type="PROSITE" id="PS51686"/>
    </source>
</evidence>
<dbReference type="InterPro" id="IPR006027">
    <property type="entry name" value="NusB_RsmB_TIM44"/>
</dbReference>
<dbReference type="CDD" id="cd02440">
    <property type="entry name" value="AdoMet_MTases"/>
    <property type="match status" value="1"/>
</dbReference>
<evidence type="ECO:0000256" key="2">
    <source>
        <dbReference type="ARBA" id="ARBA00004496"/>
    </source>
</evidence>
<feature type="active site" description="Nucleophile" evidence="13">
    <location>
        <position position="390"/>
    </location>
</feature>
<keyword evidence="6 13" id="KW-0489">Methyltransferase</keyword>
<dbReference type="InterPro" id="IPR023267">
    <property type="entry name" value="RCMT"/>
</dbReference>